<evidence type="ECO:0000256" key="1">
    <source>
        <dbReference type="SAM" id="Phobius"/>
    </source>
</evidence>
<keyword evidence="1" id="KW-1133">Transmembrane helix</keyword>
<dbReference type="AlphaFoldDB" id="A0A1G9K5N5"/>
<gene>
    <name evidence="2" type="ORF">SAMN05421820_101475</name>
</gene>
<dbReference type="RefSeq" id="WP_074604505.1">
    <property type="nucleotide sequence ID" value="NZ_FNGY01000001.1"/>
</dbReference>
<accession>A0A1G9K5N5</accession>
<evidence type="ECO:0000313" key="3">
    <source>
        <dbReference type="Proteomes" id="UP000183200"/>
    </source>
</evidence>
<dbReference type="EMBL" id="FNGY01000001">
    <property type="protein sequence ID" value="SDL44979.1"/>
    <property type="molecule type" value="Genomic_DNA"/>
</dbReference>
<feature type="transmembrane region" description="Helical" evidence="1">
    <location>
        <begin position="46"/>
        <end position="69"/>
    </location>
</feature>
<proteinExistence type="predicted"/>
<name>A0A1G9K5N5_9SPHI</name>
<reference evidence="3" key="1">
    <citation type="submission" date="2016-10" db="EMBL/GenBank/DDBJ databases">
        <authorList>
            <person name="Varghese N."/>
            <person name="Submissions S."/>
        </authorList>
    </citation>
    <scope>NUCLEOTIDE SEQUENCE [LARGE SCALE GENOMIC DNA]</scope>
    <source>
        <strain evidence="3">DSM 19110</strain>
    </source>
</reference>
<organism evidence="2 3">
    <name type="scientific">Pedobacter steynii</name>
    <dbReference type="NCBI Taxonomy" id="430522"/>
    <lineage>
        <taxon>Bacteria</taxon>
        <taxon>Pseudomonadati</taxon>
        <taxon>Bacteroidota</taxon>
        <taxon>Sphingobacteriia</taxon>
        <taxon>Sphingobacteriales</taxon>
        <taxon>Sphingobacteriaceae</taxon>
        <taxon>Pedobacter</taxon>
    </lineage>
</organism>
<keyword evidence="1" id="KW-0812">Transmembrane</keyword>
<keyword evidence="1" id="KW-0472">Membrane</keyword>
<dbReference type="Proteomes" id="UP000183200">
    <property type="component" value="Unassembled WGS sequence"/>
</dbReference>
<keyword evidence="3" id="KW-1185">Reference proteome</keyword>
<protein>
    <submittedName>
        <fullName evidence="2">Uncharacterized protein</fullName>
    </submittedName>
</protein>
<evidence type="ECO:0000313" key="2">
    <source>
        <dbReference type="EMBL" id="SDL44979.1"/>
    </source>
</evidence>
<sequence>MGLFWKTGNRRAADVDQVAEKLAFRLLKLQQGLADRINHPLRKVNLPVLVTVLVALGTAFGIYCFYLVLSAFF</sequence>